<dbReference type="PANTHER" id="PTHR32268:SF15">
    <property type="entry name" value="HOMOSERINE ACETYLTRANSFERASE FAMILY PROTEIN (AFU_ORTHOLOGUE AFUA_1G15350)"/>
    <property type="match status" value="1"/>
</dbReference>
<dbReference type="Gene3D" id="3.40.50.1820">
    <property type="entry name" value="alpha/beta hydrolase"/>
    <property type="match status" value="1"/>
</dbReference>
<dbReference type="OrthoDB" id="9800754at2"/>
<proteinExistence type="predicted"/>
<dbReference type="InterPro" id="IPR029058">
    <property type="entry name" value="AB_hydrolase_fold"/>
</dbReference>
<dbReference type="AlphaFoldDB" id="A0A1M6PIX4"/>
<dbReference type="SUPFAM" id="SSF53474">
    <property type="entry name" value="alpha/beta-Hydrolases"/>
    <property type="match status" value="1"/>
</dbReference>
<dbReference type="PANTHER" id="PTHR32268">
    <property type="entry name" value="HOMOSERINE O-ACETYLTRANSFERASE"/>
    <property type="match status" value="1"/>
</dbReference>
<accession>A0A1M6PIX4</accession>
<feature type="active site" description="Nucleophile" evidence="1">
    <location>
        <position position="144"/>
    </location>
</feature>
<feature type="active site" evidence="1">
    <location>
        <position position="327"/>
    </location>
</feature>
<dbReference type="Proteomes" id="UP000184363">
    <property type="component" value="Unassembled WGS sequence"/>
</dbReference>
<gene>
    <name evidence="3" type="ORF">SAMN05443637_102294</name>
</gene>
<evidence type="ECO:0000259" key="2">
    <source>
        <dbReference type="Pfam" id="PF00561"/>
    </source>
</evidence>
<protein>
    <submittedName>
        <fullName evidence="3">Homoserine O-acetyltransferase</fullName>
    </submittedName>
</protein>
<evidence type="ECO:0000256" key="1">
    <source>
        <dbReference type="PIRSR" id="PIRSR000443-1"/>
    </source>
</evidence>
<dbReference type="Pfam" id="PF00561">
    <property type="entry name" value="Abhydrolase_1"/>
    <property type="match status" value="1"/>
</dbReference>
<dbReference type="InterPro" id="IPR000073">
    <property type="entry name" value="AB_hydrolase_1"/>
</dbReference>
<dbReference type="InterPro" id="IPR008220">
    <property type="entry name" value="HAT_MetX-like"/>
</dbReference>
<reference evidence="3 4" key="1">
    <citation type="submission" date="2016-11" db="EMBL/GenBank/DDBJ databases">
        <authorList>
            <person name="Jaros S."/>
            <person name="Januszkiewicz K."/>
            <person name="Wedrychowicz H."/>
        </authorList>
    </citation>
    <scope>NUCLEOTIDE SEQUENCE [LARGE SCALE GENOMIC DNA]</scope>
    <source>
        <strain evidence="3 4">DSM 43832</strain>
    </source>
</reference>
<keyword evidence="3" id="KW-0808">Transferase</keyword>
<organism evidence="3 4">
    <name type="scientific">Pseudonocardia thermophila</name>
    <dbReference type="NCBI Taxonomy" id="1848"/>
    <lineage>
        <taxon>Bacteria</taxon>
        <taxon>Bacillati</taxon>
        <taxon>Actinomycetota</taxon>
        <taxon>Actinomycetes</taxon>
        <taxon>Pseudonocardiales</taxon>
        <taxon>Pseudonocardiaceae</taxon>
        <taxon>Pseudonocardia</taxon>
    </lineage>
</organism>
<evidence type="ECO:0000313" key="4">
    <source>
        <dbReference type="Proteomes" id="UP000184363"/>
    </source>
</evidence>
<dbReference type="EMBL" id="FRAP01000002">
    <property type="protein sequence ID" value="SHK07860.1"/>
    <property type="molecule type" value="Genomic_DNA"/>
</dbReference>
<dbReference type="STRING" id="1848.SAMN05443637_102294"/>
<dbReference type="GO" id="GO:0016747">
    <property type="term" value="F:acyltransferase activity, transferring groups other than amino-acyl groups"/>
    <property type="evidence" value="ECO:0007669"/>
    <property type="project" value="InterPro"/>
</dbReference>
<keyword evidence="4" id="KW-1185">Reference proteome</keyword>
<dbReference type="PIRSF" id="PIRSF000443">
    <property type="entry name" value="Homoser_Ac_trans"/>
    <property type="match status" value="1"/>
</dbReference>
<evidence type="ECO:0000313" key="3">
    <source>
        <dbReference type="EMBL" id="SHK07860.1"/>
    </source>
</evidence>
<feature type="active site" evidence="1">
    <location>
        <position position="298"/>
    </location>
</feature>
<name>A0A1M6PIX4_PSETH</name>
<dbReference type="NCBIfam" id="NF005757">
    <property type="entry name" value="PRK07581.1"/>
    <property type="match status" value="1"/>
</dbReference>
<dbReference type="RefSeq" id="WP_073455419.1">
    <property type="nucleotide sequence ID" value="NZ_CALGVN010000036.1"/>
</dbReference>
<feature type="domain" description="AB hydrolase-1" evidence="2">
    <location>
        <begin position="60"/>
        <end position="201"/>
    </location>
</feature>
<sequence>MIDNPYYSHEFHGEYDLVSIGRLDLEEGGSIPDCELAVATFGTLNEAKDNAILIPTWYSGTHQVWRENYIGPDHALNPDKYFIVVVDQIGSGLSTSPHNATGPNAGIAMSRFPHVRIGDDVVAQERLLREHFGIEKLHAVVGGSMGAQQTYEWAVRFPEKVERAAPIAGTAQNTPHDFLFTEVLVEAITSDPGFAGGEYTSNADVVEGLKRHARIWAIMGFSTEFWKQEVWRALEFTSKEAFLEGFLEPYFTAMDPNDLLCMAWKWQRGDVARHTGGDLDAALGRITAKTFVMPISEDMFFPVRDCAAEAAKIKNAELRVIDDVLGHLGLFAVSPTYMPQIDQHLTELFESPV</sequence>